<dbReference type="KEGG" id="vg:20098558"/>
<sequence>MPVNFVAAKKKREGVNTHIKLQKAIYKSRSFEQINTILDGILPDAQKNTPFATYFEAKLGPRRADCLIVFDDVIKQVITCVLVEFKTTSRVEFDKRRRDTVQQYQLHQGEEQVRDSVKILSSVTGRGCNLRVCGFLLFYQQSTLQVLYKTIPECTVTLTDRWAFSALLSKSKNESFHTFLQKSCASHIPSAPKELPGVHKSEKQADEAAGAAKPTRKRTPKQGLSGRTRKGD</sequence>
<dbReference type="OrthoDB" id="17764at10239"/>
<gene>
    <name evidence="5" type="primary">U49</name>
</gene>
<proteinExistence type="predicted"/>
<dbReference type="EMBL" id="KF921519">
    <property type="protein sequence ID" value="AHC02850.1"/>
    <property type="molecule type" value="Genomic_DNA"/>
</dbReference>
<evidence type="ECO:0000313" key="6">
    <source>
        <dbReference type="Proteomes" id="UP000152474"/>
    </source>
</evidence>
<dbReference type="GeneID" id="20098558"/>
<dbReference type="InterPro" id="IPR002580">
    <property type="entry name" value="Herpes_UL24"/>
</dbReference>
<evidence type="ECO:0000256" key="4">
    <source>
        <dbReference type="SAM" id="MobiDB-lite"/>
    </source>
</evidence>
<evidence type="ECO:0000256" key="1">
    <source>
        <dbReference type="ARBA" id="ARBA00004307"/>
    </source>
</evidence>
<keyword evidence="6" id="KW-1185">Reference proteome</keyword>
<evidence type="ECO:0000256" key="3">
    <source>
        <dbReference type="ARBA" id="ARBA00022921"/>
    </source>
</evidence>
<dbReference type="RefSeq" id="YP_009052000.1">
    <property type="nucleotide sequence ID" value="NC_024696.1"/>
</dbReference>
<name>A0A075CYH1_9BETA</name>
<dbReference type="Proteomes" id="UP000152474">
    <property type="component" value="Segment"/>
</dbReference>
<comment type="subcellular location">
    <subcellularLocation>
        <location evidence="1">Host nucleus</location>
        <location evidence="1">Host nucleolus</location>
    </subcellularLocation>
    <subcellularLocation>
        <location evidence="2">Virion</location>
    </subcellularLocation>
</comment>
<accession>A0A075CYH1</accession>
<protein>
    <submittedName>
        <fullName evidence="5">Nuclear protein UL24</fullName>
    </submittedName>
</protein>
<dbReference type="GO" id="GO:0044196">
    <property type="term" value="C:host cell nucleolus"/>
    <property type="evidence" value="ECO:0007669"/>
    <property type="project" value="UniProtKB-SubCell"/>
</dbReference>
<keyword evidence="3" id="KW-0426">Late protein</keyword>
<feature type="region of interest" description="Disordered" evidence="4">
    <location>
        <begin position="189"/>
        <end position="232"/>
    </location>
</feature>
<feature type="compositionally biased region" description="Basic and acidic residues" evidence="4">
    <location>
        <begin position="196"/>
        <end position="206"/>
    </location>
</feature>
<evidence type="ECO:0000256" key="2">
    <source>
        <dbReference type="ARBA" id="ARBA00004328"/>
    </source>
</evidence>
<dbReference type="Pfam" id="PF01646">
    <property type="entry name" value="Herpes_UL24"/>
    <property type="match status" value="1"/>
</dbReference>
<reference evidence="5 6" key="1">
    <citation type="submission" date="2013-11" db="EMBL/GenBank/DDBJ databases">
        <title>Genome sequence of elephant endotheliotropic herpesvirus 5.</title>
        <authorList>
            <person name="Wilkie G.S."/>
            <person name="Davison A.J."/>
            <person name="Denk D."/>
            <person name="Kerr K."/>
            <person name="Redrobe S."/>
            <person name="Steinbach F."/>
            <person name="Dastjerdi A."/>
        </authorList>
    </citation>
    <scope>NUCLEOTIDE SEQUENCE [LARGE SCALE GENOMIC DNA]</scope>
    <source>
        <strain evidence="5 6">Vijay</strain>
    </source>
</reference>
<organism evidence="5 6">
    <name type="scientific">Elephant endotheliotropic herpesvirus 5</name>
    <dbReference type="NCBI Taxonomy" id="768738"/>
    <lineage>
        <taxon>Viruses</taxon>
        <taxon>Duplodnaviria</taxon>
        <taxon>Heunggongvirae</taxon>
        <taxon>Peploviricota</taxon>
        <taxon>Herviviricetes</taxon>
        <taxon>Herpesvirales</taxon>
        <taxon>Orthoherpesviridae</taxon>
        <taxon>Betaherpesvirinae</taxon>
        <taxon>Proboscivirus</taxon>
    </lineage>
</organism>
<evidence type="ECO:0000313" key="5">
    <source>
        <dbReference type="EMBL" id="AHC02850.1"/>
    </source>
</evidence>